<dbReference type="Gene3D" id="3.40.50.10810">
    <property type="entry name" value="Tandem AAA-ATPase domain"/>
    <property type="match status" value="1"/>
</dbReference>
<dbReference type="EMBL" id="CABFNP030001245">
    <property type="protein sequence ID" value="CAI6093561.1"/>
    <property type="molecule type" value="Genomic_DNA"/>
</dbReference>
<dbReference type="InterPro" id="IPR050628">
    <property type="entry name" value="SNF2_RAD54_helicase_TF"/>
</dbReference>
<evidence type="ECO:0000256" key="3">
    <source>
        <dbReference type="ARBA" id="ARBA00022806"/>
    </source>
</evidence>
<dbReference type="GO" id="GO:0016787">
    <property type="term" value="F:hydrolase activity"/>
    <property type="evidence" value="ECO:0007669"/>
    <property type="project" value="UniProtKB-KW"/>
</dbReference>
<dbReference type="InterPro" id="IPR000330">
    <property type="entry name" value="SNF2_N"/>
</dbReference>
<dbReference type="AlphaFoldDB" id="A0AA35MC90"/>
<evidence type="ECO:0000256" key="1">
    <source>
        <dbReference type="ARBA" id="ARBA00022741"/>
    </source>
</evidence>
<evidence type="ECO:0000256" key="4">
    <source>
        <dbReference type="ARBA" id="ARBA00022840"/>
    </source>
</evidence>
<evidence type="ECO:0000256" key="2">
    <source>
        <dbReference type="ARBA" id="ARBA00022801"/>
    </source>
</evidence>
<organism evidence="7 8">
    <name type="scientific">Clonostachys chloroleuca</name>
    <dbReference type="NCBI Taxonomy" id="1926264"/>
    <lineage>
        <taxon>Eukaryota</taxon>
        <taxon>Fungi</taxon>
        <taxon>Dikarya</taxon>
        <taxon>Ascomycota</taxon>
        <taxon>Pezizomycotina</taxon>
        <taxon>Sordariomycetes</taxon>
        <taxon>Hypocreomycetidae</taxon>
        <taxon>Hypocreales</taxon>
        <taxon>Bionectriaceae</taxon>
        <taxon>Clonostachys</taxon>
    </lineage>
</organism>
<dbReference type="GO" id="GO:0004386">
    <property type="term" value="F:helicase activity"/>
    <property type="evidence" value="ECO:0007669"/>
    <property type="project" value="UniProtKB-KW"/>
</dbReference>
<dbReference type="SMART" id="SM00490">
    <property type="entry name" value="HELICc"/>
    <property type="match status" value="1"/>
</dbReference>
<dbReference type="PANTHER" id="PTHR45626">
    <property type="entry name" value="TRANSCRIPTION TERMINATION FACTOR 2-RELATED"/>
    <property type="match status" value="1"/>
</dbReference>
<dbReference type="InterPro" id="IPR027417">
    <property type="entry name" value="P-loop_NTPase"/>
</dbReference>
<feature type="domain" description="Helicase C-terminal" evidence="6">
    <location>
        <begin position="493"/>
        <end position="649"/>
    </location>
</feature>
<evidence type="ECO:0000313" key="7">
    <source>
        <dbReference type="EMBL" id="CAI6093561.1"/>
    </source>
</evidence>
<accession>A0AA35MC90</accession>
<keyword evidence="4" id="KW-0067">ATP-binding</keyword>
<dbReference type="Pfam" id="PF00176">
    <property type="entry name" value="SNF2-rel_dom"/>
    <property type="match status" value="1"/>
</dbReference>
<protein>
    <submittedName>
        <fullName evidence="7">Uncharacterized protein</fullName>
    </submittedName>
</protein>
<dbReference type="PROSITE" id="PS51192">
    <property type="entry name" value="HELICASE_ATP_BIND_1"/>
    <property type="match status" value="1"/>
</dbReference>
<dbReference type="Pfam" id="PF00271">
    <property type="entry name" value="Helicase_C"/>
    <property type="match status" value="1"/>
</dbReference>
<gene>
    <name evidence="7" type="ORF">CCHLO57077_00000614</name>
</gene>
<proteinExistence type="predicted"/>
<feature type="domain" description="Helicase ATP-binding" evidence="5">
    <location>
        <begin position="47"/>
        <end position="216"/>
    </location>
</feature>
<dbReference type="SMART" id="SM00487">
    <property type="entry name" value="DEXDc"/>
    <property type="match status" value="1"/>
</dbReference>
<evidence type="ECO:0000259" key="6">
    <source>
        <dbReference type="PROSITE" id="PS51194"/>
    </source>
</evidence>
<keyword evidence="1" id="KW-0547">Nucleotide-binding</keyword>
<reference evidence="7" key="1">
    <citation type="submission" date="2023-01" db="EMBL/GenBank/DDBJ databases">
        <authorList>
            <person name="Piombo E."/>
        </authorList>
    </citation>
    <scope>NUCLEOTIDE SEQUENCE</scope>
</reference>
<dbReference type="GO" id="GO:0006281">
    <property type="term" value="P:DNA repair"/>
    <property type="evidence" value="ECO:0007669"/>
    <property type="project" value="TreeGrafter"/>
</dbReference>
<evidence type="ECO:0000259" key="5">
    <source>
        <dbReference type="PROSITE" id="PS51192"/>
    </source>
</evidence>
<dbReference type="InterPro" id="IPR014001">
    <property type="entry name" value="Helicase_ATP-bd"/>
</dbReference>
<keyword evidence="3" id="KW-0347">Helicase</keyword>
<dbReference type="Gene3D" id="3.40.50.300">
    <property type="entry name" value="P-loop containing nucleotide triphosphate hydrolases"/>
    <property type="match status" value="1"/>
</dbReference>
<keyword evidence="2" id="KW-0378">Hydrolase</keyword>
<dbReference type="GO" id="GO:0005524">
    <property type="term" value="F:ATP binding"/>
    <property type="evidence" value="ECO:0007669"/>
    <property type="project" value="UniProtKB-KW"/>
</dbReference>
<dbReference type="SUPFAM" id="SSF52540">
    <property type="entry name" value="P-loop containing nucleoside triphosphate hydrolases"/>
    <property type="match status" value="2"/>
</dbReference>
<dbReference type="InterPro" id="IPR049730">
    <property type="entry name" value="SNF2/RAD54-like_C"/>
</dbReference>
<dbReference type="Proteomes" id="UP001160390">
    <property type="component" value="Unassembled WGS sequence"/>
</dbReference>
<dbReference type="GO" id="GO:0005634">
    <property type="term" value="C:nucleus"/>
    <property type="evidence" value="ECO:0007669"/>
    <property type="project" value="TreeGrafter"/>
</dbReference>
<keyword evidence="8" id="KW-1185">Reference proteome</keyword>
<sequence>MTLSSRDFVSPPGDDIRVSDRMVNMLEYIKSEEFEMLLLIGVTKAMRFAQSPFKGGFICGNAGLGKSLTALMTAIKLRQQLLPNCGFILIVCPPACVTQWEGEIKTHFEAANRPSYFILKDANHPIKDLLKYDVVICSGRFLMNRYKDLLAHFYDLLGKRIAVLILDESHYAKNPASKVYKAIHLLRYHRALLLTATPMFNNWLDMPKQMGLLPGGGPFIDEQHISAVFGLSNGNANEWTKSSHKALFERLACAITVARPKSILRDLQKPEQNIVLVAEPPRWVRLAISYYVRKGRKYLAVRMNSIQRTQANAAAGYAMLSIATQLASNPLMLQASNPPKIDVDEIKGHIQATLSKRFPTLADVDALDDTQWSTFEQYCDQKLKLPEKADYRDDNINDDGPVDDAESIISEADTAPGDIASGMTEFIMDVEGSEEPQSLPLGHDTSFTGGEEVNDDLDGSIPVTLPSAEKLAKSQYWKSKLSSTEVEDIISPRVHAVLDCVRKDYDSFPGQKTMVVSASLRFLQLIAEAIKRELHHLEVVEYNGEVPPKERARRLEKINTQGGSSILLLTAGAGGTGLNVTGVSHVLLTEPQWNLGLEVQIIGRSYRLGQKHQVRVSKLFCEKSAIDNLVEQIKQKKEAVTKPMQMTLDVN</sequence>
<dbReference type="PANTHER" id="PTHR45626:SF17">
    <property type="entry name" value="HELICASE-LIKE TRANSCRIPTION FACTOR"/>
    <property type="match status" value="1"/>
</dbReference>
<dbReference type="InterPro" id="IPR038718">
    <property type="entry name" value="SNF2-like_sf"/>
</dbReference>
<dbReference type="InterPro" id="IPR001650">
    <property type="entry name" value="Helicase_C-like"/>
</dbReference>
<dbReference type="GO" id="GO:0008094">
    <property type="term" value="F:ATP-dependent activity, acting on DNA"/>
    <property type="evidence" value="ECO:0007669"/>
    <property type="project" value="TreeGrafter"/>
</dbReference>
<evidence type="ECO:0000313" key="8">
    <source>
        <dbReference type="Proteomes" id="UP001160390"/>
    </source>
</evidence>
<dbReference type="CDD" id="cd18793">
    <property type="entry name" value="SF2_C_SNF"/>
    <property type="match status" value="1"/>
</dbReference>
<dbReference type="PROSITE" id="PS51194">
    <property type="entry name" value="HELICASE_CTER"/>
    <property type="match status" value="1"/>
</dbReference>
<name>A0AA35MC90_9HYPO</name>
<comment type="caution">
    <text evidence="7">The sequence shown here is derived from an EMBL/GenBank/DDBJ whole genome shotgun (WGS) entry which is preliminary data.</text>
</comment>